<gene>
    <name evidence="2" type="ORF">EV188_110136</name>
</gene>
<name>A0A4R6UVY8_9PSEU</name>
<dbReference type="RefSeq" id="WP_166660078.1">
    <property type="nucleotide sequence ID" value="NZ_BAABHR010000020.1"/>
</dbReference>
<comment type="caution">
    <text evidence="2">The sequence shown here is derived from an EMBL/GenBank/DDBJ whole genome shotgun (WGS) entry which is preliminary data.</text>
</comment>
<dbReference type="Proteomes" id="UP000295705">
    <property type="component" value="Unassembled WGS sequence"/>
</dbReference>
<sequence>MTPSNTVAALRAHENARLPAEAYDGGMRPAAARARDADPQVTARPQDGHDTE</sequence>
<accession>A0A4R6UVY8</accession>
<evidence type="ECO:0000313" key="2">
    <source>
        <dbReference type="EMBL" id="TDQ50139.1"/>
    </source>
</evidence>
<evidence type="ECO:0000256" key="1">
    <source>
        <dbReference type="SAM" id="MobiDB-lite"/>
    </source>
</evidence>
<organism evidence="2 3">
    <name type="scientific">Actinomycetospora succinea</name>
    <dbReference type="NCBI Taxonomy" id="663603"/>
    <lineage>
        <taxon>Bacteria</taxon>
        <taxon>Bacillati</taxon>
        <taxon>Actinomycetota</taxon>
        <taxon>Actinomycetes</taxon>
        <taxon>Pseudonocardiales</taxon>
        <taxon>Pseudonocardiaceae</taxon>
        <taxon>Actinomycetospora</taxon>
    </lineage>
</organism>
<feature type="region of interest" description="Disordered" evidence="1">
    <location>
        <begin position="19"/>
        <end position="52"/>
    </location>
</feature>
<evidence type="ECO:0000313" key="3">
    <source>
        <dbReference type="Proteomes" id="UP000295705"/>
    </source>
</evidence>
<dbReference type="EMBL" id="SNYO01000010">
    <property type="protein sequence ID" value="TDQ50139.1"/>
    <property type="molecule type" value="Genomic_DNA"/>
</dbReference>
<protein>
    <submittedName>
        <fullName evidence="2">Uncharacterized protein</fullName>
    </submittedName>
</protein>
<reference evidence="2 3" key="1">
    <citation type="submission" date="2019-03" db="EMBL/GenBank/DDBJ databases">
        <title>Genomic Encyclopedia of Type Strains, Phase IV (KMG-IV): sequencing the most valuable type-strain genomes for metagenomic binning, comparative biology and taxonomic classification.</title>
        <authorList>
            <person name="Goeker M."/>
        </authorList>
    </citation>
    <scope>NUCLEOTIDE SEQUENCE [LARGE SCALE GENOMIC DNA]</scope>
    <source>
        <strain evidence="2 3">DSM 45775</strain>
    </source>
</reference>
<dbReference type="AlphaFoldDB" id="A0A4R6UVY8"/>
<proteinExistence type="predicted"/>
<keyword evidence="3" id="KW-1185">Reference proteome</keyword>